<dbReference type="EMBL" id="JAUQTB010000008">
    <property type="protein sequence ID" value="MDO7907649.1"/>
    <property type="molecule type" value="Genomic_DNA"/>
</dbReference>
<reference evidence="1 2" key="1">
    <citation type="submission" date="2023-07" db="EMBL/GenBank/DDBJ databases">
        <title>Paenibacillus sp. JX-17 nov. isolated from soil.</title>
        <authorList>
            <person name="Wan Y."/>
            <person name="Liu B."/>
        </authorList>
    </citation>
    <scope>NUCLEOTIDE SEQUENCE [LARGE SCALE GENOMIC DNA]</scope>
    <source>
        <strain evidence="1 2">JX-17</strain>
    </source>
</reference>
<organism evidence="1 2">
    <name type="scientific">Paenibacillus lacisoli</name>
    <dbReference type="NCBI Taxonomy" id="3064525"/>
    <lineage>
        <taxon>Bacteria</taxon>
        <taxon>Bacillati</taxon>
        <taxon>Bacillota</taxon>
        <taxon>Bacilli</taxon>
        <taxon>Bacillales</taxon>
        <taxon>Paenibacillaceae</taxon>
        <taxon>Paenibacillus</taxon>
    </lineage>
</organism>
<dbReference type="RefSeq" id="WP_305024856.1">
    <property type="nucleotide sequence ID" value="NZ_JAUQTB010000008.1"/>
</dbReference>
<sequence length="98" mass="11058">MKEADSSTSQIEQAKATAIQYFKDQYGLDVEITEEKKLPTYVSSEIAMEGHVAGHKEQSFNISVNYKDNTTKNFVMSPELEQAIRDQGHDPFAKEEGK</sequence>
<accession>A0ABT9CEE8</accession>
<protein>
    <recommendedName>
        <fullName evidence="3">Lipoprotein</fullName>
    </recommendedName>
</protein>
<gene>
    <name evidence="1" type="ORF">Q5741_14660</name>
</gene>
<proteinExistence type="predicted"/>
<evidence type="ECO:0008006" key="3">
    <source>
        <dbReference type="Google" id="ProtNLM"/>
    </source>
</evidence>
<name>A0ABT9CEE8_9BACL</name>
<keyword evidence="2" id="KW-1185">Reference proteome</keyword>
<dbReference type="Proteomes" id="UP001240171">
    <property type="component" value="Unassembled WGS sequence"/>
</dbReference>
<evidence type="ECO:0000313" key="1">
    <source>
        <dbReference type="EMBL" id="MDO7907649.1"/>
    </source>
</evidence>
<comment type="caution">
    <text evidence="1">The sequence shown here is derived from an EMBL/GenBank/DDBJ whole genome shotgun (WGS) entry which is preliminary data.</text>
</comment>
<evidence type="ECO:0000313" key="2">
    <source>
        <dbReference type="Proteomes" id="UP001240171"/>
    </source>
</evidence>